<evidence type="ECO:0000259" key="1">
    <source>
        <dbReference type="PROSITE" id="PS50878"/>
    </source>
</evidence>
<dbReference type="InterPro" id="IPR043128">
    <property type="entry name" value="Rev_trsase/Diguanyl_cyclase"/>
</dbReference>
<dbReference type="GO" id="GO:0071897">
    <property type="term" value="P:DNA biosynthetic process"/>
    <property type="evidence" value="ECO:0007669"/>
    <property type="project" value="UniProtKB-ARBA"/>
</dbReference>
<dbReference type="Gene3D" id="3.60.10.10">
    <property type="entry name" value="Endonuclease/exonuclease/phosphatase"/>
    <property type="match status" value="1"/>
</dbReference>
<name>Q9U4W1_AEDAE</name>
<dbReference type="Pfam" id="PF14529">
    <property type="entry name" value="Exo_endo_phos_2"/>
    <property type="match status" value="1"/>
</dbReference>
<dbReference type="GO" id="GO:0042575">
    <property type="term" value="C:DNA polymerase complex"/>
    <property type="evidence" value="ECO:0007669"/>
    <property type="project" value="UniProtKB-ARBA"/>
</dbReference>
<feature type="domain" description="RNase H type-1" evidence="2">
    <location>
        <begin position="948"/>
        <end position="1066"/>
    </location>
</feature>
<dbReference type="InterPro" id="IPR005135">
    <property type="entry name" value="Endo/exonuclease/phosphatase"/>
</dbReference>
<dbReference type="PANTHER" id="PTHR36688">
    <property type="entry name" value="ENDO/EXONUCLEASE/PHOSPHATASE DOMAIN-CONTAINING PROTEIN"/>
    <property type="match status" value="1"/>
</dbReference>
<evidence type="ECO:0000313" key="3">
    <source>
        <dbReference type="EMBL" id="AAF20019.1"/>
    </source>
</evidence>
<dbReference type="CDD" id="cd01650">
    <property type="entry name" value="RT_nLTR_like"/>
    <property type="match status" value="1"/>
</dbReference>
<dbReference type="InterPro" id="IPR000477">
    <property type="entry name" value="RT_dom"/>
</dbReference>
<reference evidence="3" key="1">
    <citation type="journal article" date="1999" name="Mol. Biol. Evol.">
        <title>MosquI, a novel family of mosquito retrotransposons distantly related to the Drosophila I factors, may consist of elements of more than one origin.</title>
        <authorList>
            <person name="Tu Z."/>
            <person name="Hill J.J."/>
        </authorList>
    </citation>
    <scope>NUCLEOTIDE SEQUENCE</scope>
</reference>
<dbReference type="PROSITE" id="PS50878">
    <property type="entry name" value="RT_POL"/>
    <property type="match status" value="1"/>
</dbReference>
<protein>
    <submittedName>
        <fullName evidence="3">Pol-like protein</fullName>
    </submittedName>
</protein>
<dbReference type="SUPFAM" id="SSF53098">
    <property type="entry name" value="Ribonuclease H-like"/>
    <property type="match status" value="1"/>
</dbReference>
<dbReference type="InterPro" id="IPR043502">
    <property type="entry name" value="DNA/RNA_pol_sf"/>
</dbReference>
<dbReference type="SUPFAM" id="SSF56672">
    <property type="entry name" value="DNA/RNA polymerases"/>
    <property type="match status" value="1"/>
</dbReference>
<dbReference type="GO" id="GO:0003676">
    <property type="term" value="F:nucleic acid binding"/>
    <property type="evidence" value="ECO:0007669"/>
    <property type="project" value="InterPro"/>
</dbReference>
<dbReference type="CDD" id="cd09077">
    <property type="entry name" value="R1-I-EN"/>
    <property type="match status" value="1"/>
</dbReference>
<dbReference type="Gene3D" id="3.30.420.10">
    <property type="entry name" value="Ribonuclease H-like superfamily/Ribonuclease H"/>
    <property type="match status" value="1"/>
</dbReference>
<dbReference type="GO" id="GO:0004523">
    <property type="term" value="F:RNA-DNA hybrid ribonuclease activity"/>
    <property type="evidence" value="ECO:0007669"/>
    <property type="project" value="InterPro"/>
</dbReference>
<sequence length="1208" mass="136333">MPSVSTLFAIQWNMNGNINNLPDLELLVRDQQPIILAIQETHRINTNRLNHSLQKRYSWTLKCNENIYHSAAIGVLPTVPFSPLPLNTDLPIVAVKLEYPFPMTVISGYLPNGNIPDLKLRLFNALQSLSSPILVMWDVNGHHPEWGSVSPNDRGSLIMDVAEKLDLVILNDGATTFTRGQRNSAIDVSLCSPSIVNRLLWTAKEDPMGSDHHPIFIHIDEQPQATSRRPRWKYDQADWSHFQTLIDTEVSDKPPDNIEGFLSVLHQAASTSIPRTTPNPGRRSLPWWSPDIKKVIKERRKALRAAKRLADDHPEKSKLTEIYRSKRNECRQRIRDAKKKTWEDFLEGINANQTASELWNRVNALNGKRRATGMTLRLPGGLTRDPLLIANALADHFASLSSLDRYGRNFILKNQASIDSITNLVIPEDNTPLRINSPFRMEELNFALRHCKSKSAGPDDLGYPLFQHLSIVSKATLLDLLNKTWIENTLPKSWTHSLVVPIPKHGKAATSPGDFRPISLTCCASKILERMVNRRLIRFLEDNQFLDHRQHAFRPGHGAETYFTGLGDVLQDAMGKGLHADMASLDLAKAYNRAWTPHAIRRLADWGLCGHILHFLKNFLKGRTFQVIIGNNHSSIRAEETGVPQGSVIAVTIFLVLMNNIFEALPKEIYIFVYADDILLVVIGRTLKFIRRKLQAAVSAVARWAANSGFDLSAEKSVISHVCRSRHRVLQTPVMVNGCPIPCRKTMVILGVQLDRELRFDAHLNAIKRNYQTRINLLRTLSKPHKSSNRDILVRIAKSIINSRLFYGIELFGLAGDTLITRLAPTYNQSIRIIAGLLPSTPADAACVELGVLPFRYQATETLCCRTIAYLEKTTGDHEVFLLREGNRALDSLAHQELPPVEQVHWVGARRWDAPDFLVDTSVSKRFRAGDNSPAMRSHVTELLASKYRNYHHRFTDGSKYLDRTGFGVTDIDKSYFYRLPDQCSVFSAEAAAILLASTTPAPKPICVISDSASVLATINSSSTRHPWIQAVQKNSPSQTVFLWVPGHCGIRGNVEADHLASKGRSGRLFTRLTPGMDLKNWTKSQIRSSWALEWVNLRDKFIRKIKGETKRWIDTNNRRDQQVLSRLRTGHTHATHNMGNERPFRKKCIVCNTTMSVEHMIINCPCFQAPRERHNIPDSIRDALSNEASSEAAIISFFKDAGLYNKI</sequence>
<dbReference type="Gene3D" id="3.30.70.270">
    <property type="match status" value="1"/>
</dbReference>
<evidence type="ECO:0000259" key="2">
    <source>
        <dbReference type="PROSITE" id="PS50879"/>
    </source>
</evidence>
<dbReference type="InterPro" id="IPR012337">
    <property type="entry name" value="RNaseH-like_sf"/>
</dbReference>
<dbReference type="AlphaFoldDB" id="Q9U4W1"/>
<dbReference type="PANTHER" id="PTHR36688:SF2">
    <property type="entry name" value="ENDONUCLEASE_EXONUCLEASE_PHOSPHATASE DOMAIN-CONTAINING PROTEIN"/>
    <property type="match status" value="1"/>
</dbReference>
<dbReference type="InterPro" id="IPR052560">
    <property type="entry name" value="RdDP_mobile_element"/>
</dbReference>
<dbReference type="VEuPathDB" id="VectorBase:AAEL026431"/>
<dbReference type="SUPFAM" id="SSF56219">
    <property type="entry name" value="DNase I-like"/>
    <property type="match status" value="1"/>
</dbReference>
<proteinExistence type="predicted"/>
<dbReference type="InterPro" id="IPR036397">
    <property type="entry name" value="RNaseH_sf"/>
</dbReference>
<dbReference type="InterPro" id="IPR036691">
    <property type="entry name" value="Endo/exonu/phosph_ase_sf"/>
</dbReference>
<dbReference type="InterPro" id="IPR002156">
    <property type="entry name" value="RNaseH_domain"/>
</dbReference>
<feature type="domain" description="Reverse transcriptase" evidence="1">
    <location>
        <begin position="483"/>
        <end position="754"/>
    </location>
</feature>
<dbReference type="CDD" id="cd09276">
    <property type="entry name" value="Rnase_HI_RT_non_LTR"/>
    <property type="match status" value="1"/>
</dbReference>
<accession>Q9U4W1</accession>
<dbReference type="Pfam" id="PF00078">
    <property type="entry name" value="RVT_1"/>
    <property type="match status" value="1"/>
</dbReference>
<organism evidence="3">
    <name type="scientific">Aedes aegypti</name>
    <name type="common">Yellowfever mosquito</name>
    <name type="synonym">Culex aegypti</name>
    <dbReference type="NCBI Taxonomy" id="7159"/>
    <lineage>
        <taxon>Eukaryota</taxon>
        <taxon>Metazoa</taxon>
        <taxon>Ecdysozoa</taxon>
        <taxon>Arthropoda</taxon>
        <taxon>Hexapoda</taxon>
        <taxon>Insecta</taxon>
        <taxon>Pterygota</taxon>
        <taxon>Neoptera</taxon>
        <taxon>Endopterygota</taxon>
        <taxon>Diptera</taxon>
        <taxon>Nematocera</taxon>
        <taxon>Culicoidea</taxon>
        <taxon>Culicidae</taxon>
        <taxon>Culicinae</taxon>
        <taxon>Aedini</taxon>
        <taxon>Aedes</taxon>
        <taxon>Stegomyia</taxon>
    </lineage>
</organism>
<dbReference type="EMBL" id="AF134900">
    <property type="protein sequence ID" value="AAF20019.1"/>
    <property type="molecule type" value="Genomic_DNA"/>
</dbReference>
<dbReference type="PROSITE" id="PS50879">
    <property type="entry name" value="RNASE_H_1"/>
    <property type="match status" value="1"/>
</dbReference>